<dbReference type="Proteomes" id="UP001596190">
    <property type="component" value="Unassembled WGS sequence"/>
</dbReference>
<gene>
    <name evidence="3" type="ORF">ACFP1H_02735</name>
</gene>
<comment type="caution">
    <text evidence="3">The sequence shown here is derived from an EMBL/GenBank/DDBJ whole genome shotgun (WGS) entry which is preliminary data.</text>
</comment>
<keyword evidence="1" id="KW-0238">DNA-binding</keyword>
<keyword evidence="4" id="KW-1185">Reference proteome</keyword>
<dbReference type="SUPFAM" id="SSF46785">
    <property type="entry name" value="Winged helix' DNA-binding domain"/>
    <property type="match status" value="1"/>
</dbReference>
<dbReference type="RefSeq" id="WP_171001183.1">
    <property type="nucleotide sequence ID" value="NZ_BJDO01000007.1"/>
</dbReference>
<protein>
    <submittedName>
        <fullName evidence="3">ArsR/SmtB family transcription factor</fullName>
    </submittedName>
</protein>
<dbReference type="PANTHER" id="PTHR38600:SF1">
    <property type="entry name" value="TRANSCRIPTIONAL REGULATORY PROTEIN"/>
    <property type="match status" value="1"/>
</dbReference>
<evidence type="ECO:0000313" key="4">
    <source>
        <dbReference type="Proteomes" id="UP001596190"/>
    </source>
</evidence>
<dbReference type="EMBL" id="JBHSSA010000029">
    <property type="protein sequence ID" value="MFC6253518.1"/>
    <property type="molecule type" value="Genomic_DNA"/>
</dbReference>
<feature type="domain" description="HTH arsR-type" evidence="2">
    <location>
        <begin position="16"/>
        <end position="98"/>
    </location>
</feature>
<sequence length="310" mass="34900">MYPERKYRSVNTDSLAYFQALSSKTRIGIIELLQRDDLSIQELSHRLGISSAMITKHISILEKVGIVESKMAKGIHGQLKICMLKKNDVVLIFNPFKDGFIRDSITKSLPIGAFYDFDVTSPCGLTTADKIIGFVDDPGTFYYEKKDDIELIWFTTGYLAYHIPLYDIEIKRLASIEISLELCAEYPGYKMHFPSDISFELSGHSLGQTTLLGDYGDRKGLLTPLWWNLGTEYGHQMTITINEQGTSINGNVTSTTTLTDVLEQPAKVLDFKLSTANARNQGGLNLFGRKFGDYPQDINVRFSYNKSKAE</sequence>
<dbReference type="InterPro" id="IPR011991">
    <property type="entry name" value="ArsR-like_HTH"/>
</dbReference>
<organism evidence="3 4">
    <name type="scientific">Secundilactobacillus hailunensis</name>
    <dbReference type="NCBI Taxonomy" id="2559923"/>
    <lineage>
        <taxon>Bacteria</taxon>
        <taxon>Bacillati</taxon>
        <taxon>Bacillota</taxon>
        <taxon>Bacilli</taxon>
        <taxon>Lactobacillales</taxon>
        <taxon>Lactobacillaceae</taxon>
        <taxon>Secundilactobacillus</taxon>
    </lineage>
</organism>
<dbReference type="Gene3D" id="1.10.10.10">
    <property type="entry name" value="Winged helix-like DNA-binding domain superfamily/Winged helix DNA-binding domain"/>
    <property type="match status" value="1"/>
</dbReference>
<dbReference type="PANTHER" id="PTHR38600">
    <property type="entry name" value="TRANSCRIPTIONAL REGULATORY PROTEIN"/>
    <property type="match status" value="1"/>
</dbReference>
<dbReference type="SMART" id="SM00418">
    <property type="entry name" value="HTH_ARSR"/>
    <property type="match status" value="1"/>
</dbReference>
<dbReference type="InterPro" id="IPR036390">
    <property type="entry name" value="WH_DNA-bd_sf"/>
</dbReference>
<dbReference type="CDD" id="cd00090">
    <property type="entry name" value="HTH_ARSR"/>
    <property type="match status" value="1"/>
</dbReference>
<proteinExistence type="predicted"/>
<evidence type="ECO:0000259" key="2">
    <source>
        <dbReference type="SMART" id="SM00418"/>
    </source>
</evidence>
<reference evidence="4" key="1">
    <citation type="journal article" date="2019" name="Int. J. Syst. Evol. Microbiol.">
        <title>The Global Catalogue of Microorganisms (GCM) 10K type strain sequencing project: providing services to taxonomists for standard genome sequencing and annotation.</title>
        <authorList>
            <consortium name="The Broad Institute Genomics Platform"/>
            <consortium name="The Broad Institute Genome Sequencing Center for Infectious Disease"/>
            <person name="Wu L."/>
            <person name="Ma J."/>
        </authorList>
    </citation>
    <scope>NUCLEOTIDE SEQUENCE [LARGE SCALE GENOMIC DNA]</scope>
    <source>
        <strain evidence="4">CCM 8950</strain>
    </source>
</reference>
<evidence type="ECO:0000256" key="1">
    <source>
        <dbReference type="ARBA" id="ARBA00023125"/>
    </source>
</evidence>
<dbReference type="InterPro" id="IPR001845">
    <property type="entry name" value="HTH_ArsR_DNA-bd_dom"/>
</dbReference>
<dbReference type="Pfam" id="PF01022">
    <property type="entry name" value="HTH_5"/>
    <property type="match status" value="1"/>
</dbReference>
<dbReference type="InterPro" id="IPR036388">
    <property type="entry name" value="WH-like_DNA-bd_sf"/>
</dbReference>
<accession>A0ABW1T830</accession>
<evidence type="ECO:0000313" key="3">
    <source>
        <dbReference type="EMBL" id="MFC6253518.1"/>
    </source>
</evidence>
<name>A0ABW1T830_9LACO</name>